<dbReference type="AlphaFoldDB" id="A0A0L7L8X5"/>
<proteinExistence type="predicted"/>
<keyword evidence="2" id="KW-1185">Reference proteome</keyword>
<evidence type="ECO:0000313" key="1">
    <source>
        <dbReference type="EMBL" id="KOB71706.1"/>
    </source>
</evidence>
<name>A0A0L7L8X5_OPEBR</name>
<accession>A0A0L7L8X5</accession>
<protein>
    <submittedName>
        <fullName evidence="1">7TM GPCR domain containing protein</fullName>
    </submittedName>
</protein>
<dbReference type="EMBL" id="JTDY01002300">
    <property type="protein sequence ID" value="KOB71706.1"/>
    <property type="molecule type" value="Genomic_DNA"/>
</dbReference>
<sequence>MYTLTFVNQLCWCLYFVQRREILGKATISLGELEKWILEYIVHTHLPMKPSCNHHKPITKVSCVCEGRKSYRLAAASGVRCDGTSLERPNCHFLAGRFDHLQLLDRAALSKSLFTSLFYSIQVMDSIADNGFFDHHSWRRANLGHDVGYLQVSAILATVIFVKIHHRLVHEGASRKKLKLRNRAMRRARLTPST</sequence>
<reference evidence="1 2" key="1">
    <citation type="journal article" date="2015" name="Genome Biol. Evol.">
        <title>The genome of winter moth (Operophtera brumata) provides a genomic perspective on sexual dimorphism and phenology.</title>
        <authorList>
            <person name="Derks M.F."/>
            <person name="Smit S."/>
            <person name="Salis L."/>
            <person name="Schijlen E."/>
            <person name="Bossers A."/>
            <person name="Mateman C."/>
            <person name="Pijl A.S."/>
            <person name="de Ridder D."/>
            <person name="Groenen M.A."/>
            <person name="Visser M.E."/>
            <person name="Megens H.J."/>
        </authorList>
    </citation>
    <scope>NUCLEOTIDE SEQUENCE [LARGE SCALE GENOMIC DNA]</scope>
    <source>
        <strain evidence="1">WM2013NL</strain>
        <tissue evidence="1">Head and thorax</tissue>
    </source>
</reference>
<dbReference type="Proteomes" id="UP000037510">
    <property type="component" value="Unassembled WGS sequence"/>
</dbReference>
<gene>
    <name evidence="1" type="ORF">OBRU01_10992</name>
</gene>
<organism evidence="1 2">
    <name type="scientific">Operophtera brumata</name>
    <name type="common">Winter moth</name>
    <name type="synonym">Phalaena brumata</name>
    <dbReference type="NCBI Taxonomy" id="104452"/>
    <lineage>
        <taxon>Eukaryota</taxon>
        <taxon>Metazoa</taxon>
        <taxon>Ecdysozoa</taxon>
        <taxon>Arthropoda</taxon>
        <taxon>Hexapoda</taxon>
        <taxon>Insecta</taxon>
        <taxon>Pterygota</taxon>
        <taxon>Neoptera</taxon>
        <taxon>Endopterygota</taxon>
        <taxon>Lepidoptera</taxon>
        <taxon>Glossata</taxon>
        <taxon>Ditrysia</taxon>
        <taxon>Geometroidea</taxon>
        <taxon>Geometridae</taxon>
        <taxon>Larentiinae</taxon>
        <taxon>Operophtera</taxon>
    </lineage>
</organism>
<comment type="caution">
    <text evidence="1">The sequence shown here is derived from an EMBL/GenBank/DDBJ whole genome shotgun (WGS) entry which is preliminary data.</text>
</comment>
<evidence type="ECO:0000313" key="2">
    <source>
        <dbReference type="Proteomes" id="UP000037510"/>
    </source>
</evidence>